<evidence type="ECO:0000313" key="3">
    <source>
        <dbReference type="Proteomes" id="UP000026915"/>
    </source>
</evidence>
<dbReference type="HOGENOM" id="CLU_1899984_0_0_1"/>
<keyword evidence="3" id="KW-1185">Reference proteome</keyword>
<protein>
    <submittedName>
        <fullName evidence="2">Uncharacterized protein</fullName>
    </submittedName>
</protein>
<dbReference type="InParanoid" id="A0A061FRV3"/>
<dbReference type="AlphaFoldDB" id="A0A061FRV3"/>
<dbReference type="EMBL" id="CM001888">
    <property type="protein sequence ID" value="EOY20055.1"/>
    <property type="molecule type" value="Genomic_DNA"/>
</dbReference>
<feature type="region of interest" description="Disordered" evidence="1">
    <location>
        <begin position="76"/>
        <end position="115"/>
    </location>
</feature>
<dbReference type="Proteomes" id="UP000026915">
    <property type="component" value="Chromosome 10"/>
</dbReference>
<organism evidence="2 3">
    <name type="scientific">Theobroma cacao</name>
    <name type="common">Cacao</name>
    <name type="synonym">Cocoa</name>
    <dbReference type="NCBI Taxonomy" id="3641"/>
    <lineage>
        <taxon>Eukaryota</taxon>
        <taxon>Viridiplantae</taxon>
        <taxon>Streptophyta</taxon>
        <taxon>Embryophyta</taxon>
        <taxon>Tracheophyta</taxon>
        <taxon>Spermatophyta</taxon>
        <taxon>Magnoliopsida</taxon>
        <taxon>eudicotyledons</taxon>
        <taxon>Gunneridae</taxon>
        <taxon>Pentapetalae</taxon>
        <taxon>rosids</taxon>
        <taxon>malvids</taxon>
        <taxon>Malvales</taxon>
        <taxon>Malvaceae</taxon>
        <taxon>Byttnerioideae</taxon>
        <taxon>Theobroma</taxon>
    </lineage>
</organism>
<accession>A0A061FRV3</accession>
<name>A0A061FRV3_THECC</name>
<proteinExistence type="predicted"/>
<evidence type="ECO:0000313" key="2">
    <source>
        <dbReference type="EMBL" id="EOY20055.1"/>
    </source>
</evidence>
<reference evidence="2 3" key="1">
    <citation type="journal article" date="2013" name="Genome Biol.">
        <title>The genome sequence of the most widely cultivated cacao type and its use to identify candidate genes regulating pod color.</title>
        <authorList>
            <person name="Motamayor J.C."/>
            <person name="Mockaitis K."/>
            <person name="Schmutz J."/>
            <person name="Haiminen N."/>
            <person name="Iii D.L."/>
            <person name="Cornejo O."/>
            <person name="Findley S.D."/>
            <person name="Zheng P."/>
            <person name="Utro F."/>
            <person name="Royaert S."/>
            <person name="Saski C."/>
            <person name="Jenkins J."/>
            <person name="Podicheti R."/>
            <person name="Zhao M."/>
            <person name="Scheffler B.E."/>
            <person name="Stack J.C."/>
            <person name="Feltus F.A."/>
            <person name="Mustiga G.M."/>
            <person name="Amores F."/>
            <person name="Phillips W."/>
            <person name="Marelli J.P."/>
            <person name="May G.D."/>
            <person name="Shapiro H."/>
            <person name="Ma J."/>
            <person name="Bustamante C.D."/>
            <person name="Schnell R.J."/>
            <person name="Main D."/>
            <person name="Gilbert D."/>
            <person name="Parida L."/>
            <person name="Kuhn D.N."/>
        </authorList>
    </citation>
    <scope>NUCLEOTIDE SEQUENCE [LARGE SCALE GENOMIC DNA]</scope>
    <source>
        <strain evidence="3">cv. Matina 1-6</strain>
    </source>
</reference>
<evidence type="ECO:0000256" key="1">
    <source>
        <dbReference type="SAM" id="MobiDB-lite"/>
    </source>
</evidence>
<sequence>MIQLFLKWQSKIGITLTFKAIDFSCHHALGEVDEAFNTKKVQCPANEGIGLVKLPPSMLQKDLIVLHIYDNQGPWPAGLHKSSPNDNADDLPPPPPFPWKQGKKQKSQSNHLVGKEEREAMCMEMEYGNLGKSC</sequence>
<dbReference type="Gramene" id="EOY20055">
    <property type="protein sequence ID" value="EOY20055"/>
    <property type="gene ID" value="TCM_045452"/>
</dbReference>
<gene>
    <name evidence="2" type="ORF">TCM_045452</name>
</gene>